<reference evidence="2 3" key="1">
    <citation type="submission" date="2016-11" db="EMBL/GenBank/DDBJ databases">
        <authorList>
            <person name="Jaros S."/>
            <person name="Januszkiewicz K."/>
            <person name="Wedrychowicz H."/>
        </authorList>
    </citation>
    <scope>NUCLEOTIDE SEQUENCE [LARGE SCALE GENOMIC DNA]</scope>
    <source>
        <strain evidence="2 3">DSM 26991</strain>
    </source>
</reference>
<accession>A0A1M4UMA6</accession>
<dbReference type="PANTHER" id="PTHR42990:SF1">
    <property type="entry name" value="AAA+ ATPASE DOMAIN-CONTAINING PROTEIN"/>
    <property type="match status" value="1"/>
</dbReference>
<dbReference type="Pfam" id="PF13173">
    <property type="entry name" value="AAA_14"/>
    <property type="match status" value="1"/>
</dbReference>
<evidence type="ECO:0000313" key="2">
    <source>
        <dbReference type="EMBL" id="SHE57788.1"/>
    </source>
</evidence>
<evidence type="ECO:0000259" key="1">
    <source>
        <dbReference type="SMART" id="SM00382"/>
    </source>
</evidence>
<dbReference type="InterPro" id="IPR027417">
    <property type="entry name" value="P-loop_NTPase"/>
</dbReference>
<dbReference type="EMBL" id="FQTV01000002">
    <property type="protein sequence ID" value="SHE57788.1"/>
    <property type="molecule type" value="Genomic_DNA"/>
</dbReference>
<keyword evidence="3" id="KW-1185">Reference proteome</keyword>
<dbReference type="AlphaFoldDB" id="A0A1M4UMA6"/>
<protein>
    <recommendedName>
        <fullName evidence="1">AAA+ ATPase domain-containing protein</fullName>
    </recommendedName>
</protein>
<name>A0A1M4UMA6_9BACE</name>
<feature type="domain" description="AAA+ ATPase" evidence="1">
    <location>
        <begin position="30"/>
        <end position="154"/>
    </location>
</feature>
<evidence type="ECO:0000313" key="3">
    <source>
        <dbReference type="Proteomes" id="UP000184509"/>
    </source>
</evidence>
<dbReference type="InterPro" id="IPR003593">
    <property type="entry name" value="AAA+_ATPase"/>
</dbReference>
<dbReference type="Gene3D" id="3.40.50.300">
    <property type="entry name" value="P-loop containing nucleotide triphosphate hydrolases"/>
    <property type="match status" value="1"/>
</dbReference>
<dbReference type="SUPFAM" id="SSF52540">
    <property type="entry name" value="P-loop containing nucleoside triphosphate hydrolases"/>
    <property type="match status" value="1"/>
</dbReference>
<dbReference type="SMART" id="SM00382">
    <property type="entry name" value="AAA"/>
    <property type="match status" value="1"/>
</dbReference>
<dbReference type="Proteomes" id="UP000184509">
    <property type="component" value="Unassembled WGS sequence"/>
</dbReference>
<dbReference type="InterPro" id="IPR041682">
    <property type="entry name" value="AAA_14"/>
</dbReference>
<dbReference type="OrthoDB" id="9768467at2"/>
<dbReference type="STRING" id="1297750.SAMN05444405_102124"/>
<organism evidence="2 3">
    <name type="scientific">Bacteroides luti</name>
    <dbReference type="NCBI Taxonomy" id="1297750"/>
    <lineage>
        <taxon>Bacteria</taxon>
        <taxon>Pseudomonadati</taxon>
        <taxon>Bacteroidota</taxon>
        <taxon>Bacteroidia</taxon>
        <taxon>Bacteroidales</taxon>
        <taxon>Bacteroidaceae</taxon>
        <taxon>Bacteroides</taxon>
    </lineage>
</organism>
<dbReference type="RefSeq" id="WP_073398935.1">
    <property type="nucleotide sequence ID" value="NZ_FQTV01000002.1"/>
</dbReference>
<gene>
    <name evidence="2" type="ORF">SAMN05444405_102124</name>
</gene>
<dbReference type="PANTHER" id="PTHR42990">
    <property type="entry name" value="ATPASE"/>
    <property type="match status" value="1"/>
</dbReference>
<sequence length="389" mass="45237">MERLYEQFRRLIERTDTTFVRYLHDQVIWNNRLTAIVGARGVGKTTLLLQHIKLYNDLQDTIYINADDIYFSENKLFDFASTFYKNGGKHLYIDEVHKYSSWSKELKMMYDYFPDMQVIFTGSSILDIYRGSDDLSRRALTYHLEGMSFREYLNISLGLQLSAYSLEDIVANKVQIPGIEHPLPLFKDYLERGYYPFYKEPDYFERLRNVIGLTLETDIPTFANMNISTARKLKQLLFIISQSAPFKPNLTKIGEMLDVHRNQVTDFLFYLEKAGIIAQLRNATKGIRLLGKIEKIYLGNTNLIYAIGEGNPNIGNIRETIFFNQMKVRNNILASDKSDFSIADYTFEVGGKNKTKKQISDIQNAYVVKDDIEFGYMGTIPLWAFGFNY</sequence>
<proteinExistence type="predicted"/>